<evidence type="ECO:0000256" key="5">
    <source>
        <dbReference type="ARBA" id="ARBA00023089"/>
    </source>
</evidence>
<keyword evidence="3" id="KW-0221">Differentiation</keyword>
<evidence type="ECO:0008006" key="10">
    <source>
        <dbReference type="Google" id="ProtNLM"/>
    </source>
</evidence>
<evidence type="ECO:0000256" key="1">
    <source>
        <dbReference type="ARBA" id="ARBA00005405"/>
    </source>
</evidence>
<dbReference type="GO" id="GO:0009908">
    <property type="term" value="P:flower development"/>
    <property type="evidence" value="ECO:0007669"/>
    <property type="project" value="UniProtKB-KW"/>
</dbReference>
<evidence type="ECO:0000256" key="4">
    <source>
        <dbReference type="ARBA" id="ARBA00023054"/>
    </source>
</evidence>
<comment type="similarity">
    <text evidence="1">Belongs to the FLX family.</text>
</comment>
<dbReference type="OrthoDB" id="1928946at2759"/>
<name>A0A6A4QNP6_LUPAL</name>
<dbReference type="EMBL" id="WOCE01000004">
    <property type="protein sequence ID" value="KAE9615127.1"/>
    <property type="molecule type" value="Genomic_DNA"/>
</dbReference>
<dbReference type="InterPro" id="IPR040353">
    <property type="entry name" value="FLX/FLX-like"/>
</dbReference>
<dbReference type="AlphaFoldDB" id="A0A6A4QNP6"/>
<keyword evidence="2" id="KW-0217">Developmental protein</keyword>
<evidence type="ECO:0000256" key="6">
    <source>
        <dbReference type="SAM" id="Coils"/>
    </source>
</evidence>
<gene>
    <name evidence="8" type="ORF">Lalb_Chr04g0252021</name>
</gene>
<evidence type="ECO:0000313" key="9">
    <source>
        <dbReference type="Proteomes" id="UP000447434"/>
    </source>
</evidence>
<organism evidence="8 9">
    <name type="scientific">Lupinus albus</name>
    <name type="common">White lupine</name>
    <name type="synonym">Lupinus termis</name>
    <dbReference type="NCBI Taxonomy" id="3870"/>
    <lineage>
        <taxon>Eukaryota</taxon>
        <taxon>Viridiplantae</taxon>
        <taxon>Streptophyta</taxon>
        <taxon>Embryophyta</taxon>
        <taxon>Tracheophyta</taxon>
        <taxon>Spermatophyta</taxon>
        <taxon>Magnoliopsida</taxon>
        <taxon>eudicotyledons</taxon>
        <taxon>Gunneridae</taxon>
        <taxon>Pentapetalae</taxon>
        <taxon>rosids</taxon>
        <taxon>fabids</taxon>
        <taxon>Fabales</taxon>
        <taxon>Fabaceae</taxon>
        <taxon>Papilionoideae</taxon>
        <taxon>50 kb inversion clade</taxon>
        <taxon>genistoids sensu lato</taxon>
        <taxon>core genistoids</taxon>
        <taxon>Genisteae</taxon>
        <taxon>Lupinus</taxon>
    </lineage>
</organism>
<keyword evidence="5" id="KW-0287">Flowering</keyword>
<comment type="caution">
    <text evidence="8">The sequence shown here is derived from an EMBL/GenBank/DDBJ whole genome shotgun (WGS) entry which is preliminary data.</text>
</comment>
<feature type="region of interest" description="Disordered" evidence="7">
    <location>
        <begin position="1"/>
        <end position="29"/>
    </location>
</feature>
<evidence type="ECO:0000256" key="2">
    <source>
        <dbReference type="ARBA" id="ARBA00022473"/>
    </source>
</evidence>
<keyword evidence="4 6" id="KW-0175">Coiled coil</keyword>
<proteinExistence type="inferred from homology"/>
<feature type="coiled-coil region" evidence="6">
    <location>
        <begin position="110"/>
        <end position="151"/>
    </location>
</feature>
<keyword evidence="9" id="KW-1185">Reference proteome</keyword>
<dbReference type="PANTHER" id="PTHR33405">
    <property type="entry name" value="PROTEIN FLX-LIKE 2"/>
    <property type="match status" value="1"/>
</dbReference>
<evidence type="ECO:0000313" key="8">
    <source>
        <dbReference type="EMBL" id="KAE9615127.1"/>
    </source>
</evidence>
<evidence type="ECO:0000256" key="3">
    <source>
        <dbReference type="ARBA" id="ARBA00022782"/>
    </source>
</evidence>
<evidence type="ECO:0000256" key="7">
    <source>
        <dbReference type="SAM" id="MobiDB-lite"/>
    </source>
</evidence>
<dbReference type="GO" id="GO:0030154">
    <property type="term" value="P:cell differentiation"/>
    <property type="evidence" value="ECO:0007669"/>
    <property type="project" value="UniProtKB-KW"/>
</dbReference>
<dbReference type="PANTHER" id="PTHR33405:SF17">
    <property type="entry name" value="PROTEIN FLC EXPRESSOR"/>
    <property type="match status" value="1"/>
</dbReference>
<dbReference type="Proteomes" id="UP000447434">
    <property type="component" value="Chromosome 4"/>
</dbReference>
<accession>A0A6A4QNP6</accession>
<feature type="coiled-coil region" evidence="6">
    <location>
        <begin position="196"/>
        <end position="223"/>
    </location>
</feature>
<protein>
    <recommendedName>
        <fullName evidence="10">Protein FLC EXPRESSOR</fullName>
    </recommendedName>
</protein>
<sequence length="291" mass="33016">MAGRKHFTRLDEPRLPPHHLPHSSSSAVHNLPIGTLEDRVHSRHREIQSLLVDNQRLAAIHVSLKQDLALTQQDVRRLSASASEVKAERGAQVREIYEKSLRMDAEVRAIASMSSELDQMRADVRELEKERRELALQLESIEDEIVKVRNDSQSVVKADIDAIRHEIQRGRLQCCSVAVNAIELEKKTHASNLEHKRVMDNNMMIMTREVEKLRAELANAEKRARPAAPANPSPGYHANYNNHEMGYGGLPYPPDSYSMHQIHAGVDAHRQYASGATLHHPYDLHHTQVPR</sequence>
<reference evidence="9" key="1">
    <citation type="journal article" date="2020" name="Nat. Commun.">
        <title>Genome sequence of the cluster root forming white lupin.</title>
        <authorList>
            <person name="Hufnagel B."/>
            <person name="Marques A."/>
            <person name="Soriano A."/>
            <person name="Marques L."/>
            <person name="Divol F."/>
            <person name="Doumas P."/>
            <person name="Sallet E."/>
            <person name="Mancinotti D."/>
            <person name="Carrere S."/>
            <person name="Marande W."/>
            <person name="Arribat S."/>
            <person name="Keller J."/>
            <person name="Huneau C."/>
            <person name="Blein T."/>
            <person name="Aime D."/>
            <person name="Laguerre M."/>
            <person name="Taylor J."/>
            <person name="Schubert V."/>
            <person name="Nelson M."/>
            <person name="Geu-Flores F."/>
            <person name="Crespi M."/>
            <person name="Gallardo-Guerrero K."/>
            <person name="Delaux P.-M."/>
            <person name="Salse J."/>
            <person name="Berges H."/>
            <person name="Guyot R."/>
            <person name="Gouzy J."/>
            <person name="Peret B."/>
        </authorList>
    </citation>
    <scope>NUCLEOTIDE SEQUENCE [LARGE SCALE GENOMIC DNA]</scope>
    <source>
        <strain evidence="9">cv. Amiga</strain>
    </source>
</reference>